<evidence type="ECO:0008006" key="3">
    <source>
        <dbReference type="Google" id="ProtNLM"/>
    </source>
</evidence>
<sequence>MASNLRVFSGRSVDGVSTVMPEVSSWLSESLQEISDVRDHSDHLMVFWCNMITAGIVSATKSDFVVSFLANKLTEFKRNGVGVVIHSNRAAQLSFDKSLESCYGKRDGILHGLLVIAHDKQNIVRQTRAFKRGVVHSVNMCPRADFYKPEAATGSLPHLGRAFTDCQEARQESAAARRTLCATLMIDAAADDMTRRIGNKVYDMCRSSTLDLQGFPNFQPLIDALREGVNEEPPKDFQVCRQLGSALYVLEVYARKFMDHEGTRDRATALLAEHNAQFNKEAPEFLQPDEAQKAATAPAERPLKRIKIESGDTVAESEEAKEVMADSGGKWFLFAPVMDTTLFVLEAKGLPDHLAKSSVVDTPSTLEQVLLNLEDGGEVNVKVSHHVISADGDKRTVNPESSLVFVLDIKDDEPKKKPKGKKGKEKQTGI</sequence>
<accession>A0ABP0L8C3</accession>
<comment type="caution">
    <text evidence="1">The sequence shown here is derived from an EMBL/GenBank/DDBJ whole genome shotgun (WGS) entry which is preliminary data.</text>
</comment>
<dbReference type="Proteomes" id="UP001642484">
    <property type="component" value="Unassembled WGS sequence"/>
</dbReference>
<evidence type="ECO:0000313" key="1">
    <source>
        <dbReference type="EMBL" id="CAK9035413.1"/>
    </source>
</evidence>
<keyword evidence="2" id="KW-1185">Reference proteome</keyword>
<dbReference type="EMBL" id="CAXAMN010011470">
    <property type="protein sequence ID" value="CAK9035413.1"/>
    <property type="molecule type" value="Genomic_DNA"/>
</dbReference>
<gene>
    <name evidence="1" type="ORF">CCMP2556_LOCUS19905</name>
</gene>
<name>A0ABP0L8C3_9DINO</name>
<proteinExistence type="predicted"/>
<evidence type="ECO:0000313" key="2">
    <source>
        <dbReference type="Proteomes" id="UP001642484"/>
    </source>
</evidence>
<protein>
    <recommendedName>
        <fullName evidence="3">FACT complex subunit</fullName>
    </recommendedName>
</protein>
<organism evidence="1 2">
    <name type="scientific">Durusdinium trenchii</name>
    <dbReference type="NCBI Taxonomy" id="1381693"/>
    <lineage>
        <taxon>Eukaryota</taxon>
        <taxon>Sar</taxon>
        <taxon>Alveolata</taxon>
        <taxon>Dinophyceae</taxon>
        <taxon>Suessiales</taxon>
        <taxon>Symbiodiniaceae</taxon>
        <taxon>Durusdinium</taxon>
    </lineage>
</organism>
<reference evidence="1 2" key="1">
    <citation type="submission" date="2024-02" db="EMBL/GenBank/DDBJ databases">
        <authorList>
            <person name="Chen Y."/>
            <person name="Shah S."/>
            <person name="Dougan E. K."/>
            <person name="Thang M."/>
            <person name="Chan C."/>
        </authorList>
    </citation>
    <scope>NUCLEOTIDE SEQUENCE [LARGE SCALE GENOMIC DNA]</scope>
</reference>